<sequence length="377" mass="41283">MALRGNCEKDGIRCDQAPSVGKGSTSARRFGAMSGGYLAAVMPTMVEPVLPEPRGPISLSVVELLAERAPLRYLTRVETSLADADPTGLDLQLALYLCYELHYRGFAGVDAGWEWNPGLLYLRGRLEDLFLEDIRRAVGEIDPETTALSELDALCVEPVGGNGPSYHLRDEGTWQQMREYFAHRSLYHLKEGDPHAWAIPRLTGQAKASFVAVEFDEFGAGKGARLHQQLFADLMAAAGLDTTYLGYLSEVPAESLAVVNLMSMFGLHRRLRGAAVGHFAATEVTSPPGSKRMVQALERLGAPEECAAFYREHVEADAVHEQVVRTDVVGDLVAREPDLDADVVFGIRAFDVVEERLADHLMASWSAGRSSLRRALD</sequence>
<proteinExistence type="predicted"/>
<evidence type="ECO:0008006" key="3">
    <source>
        <dbReference type="Google" id="ProtNLM"/>
    </source>
</evidence>
<dbReference type="PATRIC" id="fig|1800.3.peg.4376"/>
<gene>
    <name evidence="1" type="ORF">MCHUDSM44219_04356</name>
</gene>
<reference evidence="1 2" key="1">
    <citation type="journal article" date="2015" name="Genome Biol. Evol.">
        <title>Characterization of Three Mycobacterium spp. with Potential Use in Bioremediation by Genome Sequencing and Comparative Genomics.</title>
        <authorList>
            <person name="Das S."/>
            <person name="Pettersson B.M."/>
            <person name="Behra P.R."/>
            <person name="Ramesh M."/>
            <person name="Dasgupta S."/>
            <person name="Bhattacharya A."/>
            <person name="Kirsebom L.A."/>
        </authorList>
    </citation>
    <scope>NUCLEOTIDE SEQUENCE [LARGE SCALE GENOMIC DNA]</scope>
    <source>
        <strain evidence="1 2">DSM 44219</strain>
    </source>
</reference>
<evidence type="ECO:0000313" key="2">
    <source>
        <dbReference type="Proteomes" id="UP000036176"/>
    </source>
</evidence>
<dbReference type="SMART" id="SM01236">
    <property type="entry name" value="Haem_oxygenase_2"/>
    <property type="match status" value="1"/>
</dbReference>
<name>A0A0J6VUL9_MYCCU</name>
<dbReference type="InterPro" id="IPR016084">
    <property type="entry name" value="Haem_Oase-like_multi-hlx"/>
</dbReference>
<dbReference type="SUPFAM" id="SSF48613">
    <property type="entry name" value="Heme oxygenase-like"/>
    <property type="match status" value="1"/>
</dbReference>
<keyword evidence="2" id="KW-1185">Reference proteome</keyword>
<protein>
    <recommendedName>
        <fullName evidence="3">Iron-containing redox enzyme</fullName>
    </recommendedName>
</protein>
<dbReference type="Gene3D" id="1.20.910.10">
    <property type="entry name" value="Heme oxygenase-like"/>
    <property type="match status" value="1"/>
</dbReference>
<accession>A0A0J6VUL9</accession>
<organism evidence="1 2">
    <name type="scientific">Mycolicibacterium chubuense</name>
    <name type="common">Mycobacterium chubuense</name>
    <dbReference type="NCBI Taxonomy" id="1800"/>
    <lineage>
        <taxon>Bacteria</taxon>
        <taxon>Bacillati</taxon>
        <taxon>Actinomycetota</taxon>
        <taxon>Actinomycetes</taxon>
        <taxon>Mycobacteriales</taxon>
        <taxon>Mycobacteriaceae</taxon>
        <taxon>Mycolicibacterium</taxon>
    </lineage>
</organism>
<dbReference type="Pfam" id="PF14518">
    <property type="entry name" value="Haem_oxygenas_2"/>
    <property type="match status" value="1"/>
</dbReference>
<evidence type="ECO:0000313" key="1">
    <source>
        <dbReference type="EMBL" id="KMO73178.1"/>
    </source>
</evidence>
<dbReference type="Proteomes" id="UP000036176">
    <property type="component" value="Unassembled WGS sequence"/>
</dbReference>
<dbReference type="AlphaFoldDB" id="A0A0J6VUL9"/>
<comment type="caution">
    <text evidence="1">The sequence shown here is derived from an EMBL/GenBank/DDBJ whole genome shotgun (WGS) entry which is preliminary data.</text>
</comment>
<dbReference type="EMBL" id="JYNX01000060">
    <property type="protein sequence ID" value="KMO73178.1"/>
    <property type="molecule type" value="Genomic_DNA"/>
</dbReference>